<feature type="signal peptide" evidence="1">
    <location>
        <begin position="1"/>
        <end position="23"/>
    </location>
</feature>
<feature type="chain" id="PRO_5007285724" evidence="1">
    <location>
        <begin position="24"/>
        <end position="150"/>
    </location>
</feature>
<evidence type="ECO:0000313" key="2">
    <source>
        <dbReference type="EMBL" id="JAP80466.1"/>
    </source>
</evidence>
<keyword evidence="1" id="KW-0732">Signal</keyword>
<organism evidence="2">
    <name type="scientific">Rhipicephalus appendiculatus</name>
    <name type="common">Brown ear tick</name>
    <dbReference type="NCBI Taxonomy" id="34631"/>
    <lineage>
        <taxon>Eukaryota</taxon>
        <taxon>Metazoa</taxon>
        <taxon>Ecdysozoa</taxon>
        <taxon>Arthropoda</taxon>
        <taxon>Chelicerata</taxon>
        <taxon>Arachnida</taxon>
        <taxon>Acari</taxon>
        <taxon>Parasitiformes</taxon>
        <taxon>Ixodida</taxon>
        <taxon>Ixodoidea</taxon>
        <taxon>Ixodidae</taxon>
        <taxon>Rhipicephalinae</taxon>
        <taxon>Rhipicephalus</taxon>
        <taxon>Rhipicephalus</taxon>
    </lineage>
</organism>
<evidence type="ECO:0000256" key="1">
    <source>
        <dbReference type="SAM" id="SignalP"/>
    </source>
</evidence>
<dbReference type="AlphaFoldDB" id="A0A131YQU4"/>
<dbReference type="EMBL" id="GEDV01008091">
    <property type="protein sequence ID" value="JAP80466.1"/>
    <property type="molecule type" value="Transcribed_RNA"/>
</dbReference>
<protein>
    <submittedName>
        <fullName evidence="2">Lipocalin</fullName>
    </submittedName>
</protein>
<proteinExistence type="predicted"/>
<sequence length="150" mass="17636">MQKNRIPTAYACIFFILPLLSDGRHSSPVVPDMTKFLNTSEPIWLYMTTTAMRGYDCNVYVIDKLEGEYVNFRRFLGYRKVIISDWMQFLDGYLNHSTTAQLKKKPYDVMDVKYHAPTMNFRLGGGLEGIRLRRIVLVTKLYYWQGEIKM</sequence>
<name>A0A131YQU4_RHIAP</name>
<reference evidence="2" key="1">
    <citation type="journal article" date="2016" name="Ticks Tick Borne Dis.">
        <title>De novo assembly and annotation of the salivary gland transcriptome of Rhipicephalus appendiculatus male and female ticks during blood feeding.</title>
        <authorList>
            <person name="de Castro M.H."/>
            <person name="de Klerk D."/>
            <person name="Pienaar R."/>
            <person name="Latif A.A."/>
            <person name="Rees D.J."/>
            <person name="Mans B.J."/>
        </authorList>
    </citation>
    <scope>NUCLEOTIDE SEQUENCE</scope>
    <source>
        <tissue evidence="2">Salivary glands</tissue>
    </source>
</reference>
<accession>A0A131YQU4</accession>